<comment type="caution">
    <text evidence="1">The sequence shown here is derived from an EMBL/GenBank/DDBJ whole genome shotgun (WGS) entry which is preliminary data.</text>
</comment>
<proteinExistence type="predicted"/>
<sequence>MLVPIIATIAWSSARLDCFPEPRRPAAEHGDWLPALIVNTISFGEVIPKEQVRVCITHLPTSLDYTYAEHFHLTACGVDLHSTSSTPFRVLLSAATRTSLLMTGRAVNWCRLFFSTACTLREACQGQPGYWIRYPYDEHLERRCHSWMANLRCSPVEPLLVAPRLTHLCFGPIYPSPLVSTYFRRMQLRLLLMVVEARPISHRACRHPALCLAQRP</sequence>
<evidence type="ECO:0000313" key="1">
    <source>
        <dbReference type="EMBL" id="CAI6341623.1"/>
    </source>
</evidence>
<accession>A0A9W4UWH3</accession>
<keyword evidence="2" id="KW-1185">Reference proteome</keyword>
<dbReference type="EMBL" id="CAOQHR010000012">
    <property type="protein sequence ID" value="CAI6341623.1"/>
    <property type="molecule type" value="Genomic_DNA"/>
</dbReference>
<name>A0A9W4UWH3_9PLEO</name>
<gene>
    <name evidence="1" type="ORF">PDIGIT_LOCUS14823</name>
</gene>
<evidence type="ECO:0000313" key="2">
    <source>
        <dbReference type="Proteomes" id="UP001152607"/>
    </source>
</evidence>
<reference evidence="1" key="1">
    <citation type="submission" date="2023-01" db="EMBL/GenBank/DDBJ databases">
        <authorList>
            <person name="Van Ghelder C."/>
            <person name="Rancurel C."/>
        </authorList>
    </citation>
    <scope>NUCLEOTIDE SEQUENCE</scope>
    <source>
        <strain evidence="1">CNCM I-4278</strain>
    </source>
</reference>
<organism evidence="1 2">
    <name type="scientific">Periconia digitata</name>
    <dbReference type="NCBI Taxonomy" id="1303443"/>
    <lineage>
        <taxon>Eukaryota</taxon>
        <taxon>Fungi</taxon>
        <taxon>Dikarya</taxon>
        <taxon>Ascomycota</taxon>
        <taxon>Pezizomycotina</taxon>
        <taxon>Dothideomycetes</taxon>
        <taxon>Pleosporomycetidae</taxon>
        <taxon>Pleosporales</taxon>
        <taxon>Massarineae</taxon>
        <taxon>Periconiaceae</taxon>
        <taxon>Periconia</taxon>
    </lineage>
</organism>
<protein>
    <submittedName>
        <fullName evidence="1">Uncharacterized protein</fullName>
    </submittedName>
</protein>
<dbReference type="AlphaFoldDB" id="A0A9W4UWH3"/>
<dbReference type="Proteomes" id="UP001152607">
    <property type="component" value="Unassembled WGS sequence"/>
</dbReference>